<proteinExistence type="predicted"/>
<keyword evidence="3" id="KW-1185">Reference proteome</keyword>
<dbReference type="Proteomes" id="UP001154282">
    <property type="component" value="Unassembled WGS sequence"/>
</dbReference>
<evidence type="ECO:0000313" key="2">
    <source>
        <dbReference type="EMBL" id="CAI0435609.1"/>
    </source>
</evidence>
<evidence type="ECO:0000313" key="3">
    <source>
        <dbReference type="Proteomes" id="UP001154282"/>
    </source>
</evidence>
<dbReference type="EMBL" id="CAMGYJ010000006">
    <property type="protein sequence ID" value="CAI0435166.1"/>
    <property type="molecule type" value="Genomic_DNA"/>
</dbReference>
<name>A0AAV0LM17_9ROSI</name>
<reference evidence="1" key="1">
    <citation type="submission" date="2022-08" db="EMBL/GenBank/DDBJ databases">
        <authorList>
            <person name="Gutierrez-Valencia J."/>
        </authorList>
    </citation>
    <scope>NUCLEOTIDE SEQUENCE</scope>
</reference>
<accession>A0AAV0LM17</accession>
<gene>
    <name evidence="1" type="ORF">LITE_LOCUS24590</name>
    <name evidence="2" type="ORF">LITE_LOCUS24758</name>
</gene>
<organism evidence="1 3">
    <name type="scientific">Linum tenue</name>
    <dbReference type="NCBI Taxonomy" id="586396"/>
    <lineage>
        <taxon>Eukaryota</taxon>
        <taxon>Viridiplantae</taxon>
        <taxon>Streptophyta</taxon>
        <taxon>Embryophyta</taxon>
        <taxon>Tracheophyta</taxon>
        <taxon>Spermatophyta</taxon>
        <taxon>Magnoliopsida</taxon>
        <taxon>eudicotyledons</taxon>
        <taxon>Gunneridae</taxon>
        <taxon>Pentapetalae</taxon>
        <taxon>rosids</taxon>
        <taxon>fabids</taxon>
        <taxon>Malpighiales</taxon>
        <taxon>Linaceae</taxon>
        <taxon>Linum</taxon>
    </lineage>
</organism>
<dbReference type="EMBL" id="CAMGYJ010000006">
    <property type="protein sequence ID" value="CAI0435609.1"/>
    <property type="molecule type" value="Genomic_DNA"/>
</dbReference>
<protein>
    <submittedName>
        <fullName evidence="1">Uncharacterized protein</fullName>
    </submittedName>
</protein>
<sequence>MLDYWCRAQR</sequence>
<comment type="caution">
    <text evidence="1">The sequence shown here is derived from an EMBL/GenBank/DDBJ whole genome shotgun (WGS) entry which is preliminary data.</text>
</comment>
<evidence type="ECO:0000313" key="1">
    <source>
        <dbReference type="EMBL" id="CAI0435166.1"/>
    </source>
</evidence>